<dbReference type="InterPro" id="IPR032675">
    <property type="entry name" value="LRR_dom_sf"/>
</dbReference>
<keyword evidence="2" id="KW-1185">Reference proteome</keyword>
<organism evidence="1 2">
    <name type="scientific">Gymnopus androsaceus JB14</name>
    <dbReference type="NCBI Taxonomy" id="1447944"/>
    <lineage>
        <taxon>Eukaryota</taxon>
        <taxon>Fungi</taxon>
        <taxon>Dikarya</taxon>
        <taxon>Basidiomycota</taxon>
        <taxon>Agaricomycotina</taxon>
        <taxon>Agaricomycetes</taxon>
        <taxon>Agaricomycetidae</taxon>
        <taxon>Agaricales</taxon>
        <taxon>Marasmiineae</taxon>
        <taxon>Omphalotaceae</taxon>
        <taxon>Gymnopus</taxon>
    </lineage>
</organism>
<gene>
    <name evidence="1" type="ORF">BT96DRAFT_1021834</name>
</gene>
<accession>A0A6A4HCV7</accession>
<dbReference type="Gene3D" id="3.80.10.10">
    <property type="entry name" value="Ribonuclease Inhibitor"/>
    <property type="match status" value="1"/>
</dbReference>
<reference evidence="1" key="1">
    <citation type="journal article" date="2019" name="Environ. Microbiol.">
        <title>Fungal ecological strategies reflected in gene transcription - a case study of two litter decomposers.</title>
        <authorList>
            <person name="Barbi F."/>
            <person name="Kohler A."/>
            <person name="Barry K."/>
            <person name="Baskaran P."/>
            <person name="Daum C."/>
            <person name="Fauchery L."/>
            <person name="Ihrmark K."/>
            <person name="Kuo A."/>
            <person name="LaButti K."/>
            <person name="Lipzen A."/>
            <person name="Morin E."/>
            <person name="Grigoriev I.V."/>
            <person name="Henrissat B."/>
            <person name="Lindahl B."/>
            <person name="Martin F."/>
        </authorList>
    </citation>
    <scope>NUCLEOTIDE SEQUENCE</scope>
    <source>
        <strain evidence="1">JB14</strain>
    </source>
</reference>
<dbReference type="EMBL" id="ML769527">
    <property type="protein sequence ID" value="KAE9395646.1"/>
    <property type="molecule type" value="Genomic_DNA"/>
</dbReference>
<name>A0A6A4HCV7_9AGAR</name>
<proteinExistence type="predicted"/>
<evidence type="ECO:0000313" key="1">
    <source>
        <dbReference type="EMBL" id="KAE9395646.1"/>
    </source>
</evidence>
<dbReference type="Proteomes" id="UP000799118">
    <property type="component" value="Unassembled WGS sequence"/>
</dbReference>
<sequence>MTTPVTPSSSHWDLALSPFASILGTNHAPSTKELAELKASLIVPKHELSRLDSEIARLQGILDGLSSALAQIKQYIDAHQFLMSPVRQIPPETLSEIFVWCLPSVDSDTYSVRSLDEAPLILTTICRDWRRIAIQTPRLWTSLHIYHPLNITAATFARRTKGVNLWLERSASLPISISLHSRTWPPFPRPESQTDNMHLLIRLLMTFSDKFSSLSLYIAPDDYAIFDRLSPPQGFPVLRSVELRDGNLRRGMYSGHVIEPGIISRLCSRVPLLKKFAIYHCINQGAQYVALAQSNQWVSLTDLTLSHGGFLEGLTPAHALRVLAQTPQLRSTDLTIQMIASSSFTESLQMVHLAFLKQMCLSFSLRNEPAPDAEGLQDIQNGVVRMFETIHCPSLTSLSFSLSGFPISEIPFTSLPLDNLDALELDAVMSSKALYHCLALVPSLLSLQIRDMGTKGLFLPYDTIVDIAGYNNTSTMDESVLLALSRSGAESDGTDMPLCPKLQNFRLFPSPSQKISSAALTTFITSRMKN</sequence>
<protein>
    <submittedName>
        <fullName evidence="1">Uncharacterized protein</fullName>
    </submittedName>
</protein>
<dbReference type="AlphaFoldDB" id="A0A6A4HCV7"/>
<dbReference type="OrthoDB" id="3221235at2759"/>
<evidence type="ECO:0000313" key="2">
    <source>
        <dbReference type="Proteomes" id="UP000799118"/>
    </source>
</evidence>